<evidence type="ECO:0000256" key="2">
    <source>
        <dbReference type="ARBA" id="ARBA00022603"/>
    </source>
</evidence>
<dbReference type="PANTHER" id="PTHR13370">
    <property type="entry name" value="RNA METHYLASE-RELATED"/>
    <property type="match status" value="1"/>
</dbReference>
<gene>
    <name evidence="7" type="ORF">QRD39_03105</name>
</gene>
<comment type="similarity">
    <text evidence="1 5">Belongs to the N(4)/N(6)-methyltransferase family.</text>
</comment>
<keyword evidence="8" id="KW-1185">Reference proteome</keyword>
<dbReference type="GO" id="GO:0008168">
    <property type="term" value="F:methyltransferase activity"/>
    <property type="evidence" value="ECO:0007669"/>
    <property type="project" value="UniProtKB-KW"/>
</dbReference>
<dbReference type="GO" id="GO:0032259">
    <property type="term" value="P:methylation"/>
    <property type="evidence" value="ECO:0007669"/>
    <property type="project" value="UniProtKB-KW"/>
</dbReference>
<dbReference type="Gene3D" id="3.40.50.150">
    <property type="entry name" value="Vaccinia Virus protein VP39"/>
    <property type="match status" value="1"/>
</dbReference>
<dbReference type="InterPro" id="IPR029063">
    <property type="entry name" value="SAM-dependent_MTases_sf"/>
</dbReference>
<name>A0ABT7LR27_9STRE</name>
<dbReference type="EMBL" id="JASUZV010000003">
    <property type="protein sequence ID" value="MDL5043099.1"/>
    <property type="molecule type" value="Genomic_DNA"/>
</dbReference>
<keyword evidence="2 7" id="KW-0489">Methyltransferase</keyword>
<dbReference type="Proteomes" id="UP001529255">
    <property type="component" value="Unassembled WGS sequence"/>
</dbReference>
<dbReference type="SUPFAM" id="SSF53335">
    <property type="entry name" value="S-adenosyl-L-methionine-dependent methyltransferases"/>
    <property type="match status" value="1"/>
</dbReference>
<evidence type="ECO:0000313" key="7">
    <source>
        <dbReference type="EMBL" id="MDL5043099.1"/>
    </source>
</evidence>
<accession>A0ABT7LR27</accession>
<evidence type="ECO:0000256" key="4">
    <source>
        <dbReference type="ARBA" id="ARBA00022747"/>
    </source>
</evidence>
<dbReference type="RefSeq" id="WP_285955628.1">
    <property type="nucleotide sequence ID" value="NZ_JASUZV010000003.1"/>
</dbReference>
<dbReference type="InterPro" id="IPR002052">
    <property type="entry name" value="DNA_methylase_N6_adenine_CS"/>
</dbReference>
<dbReference type="InterPro" id="IPR001091">
    <property type="entry name" value="RM_Methyltransferase"/>
</dbReference>
<protein>
    <recommendedName>
        <fullName evidence="5">Methyltransferase</fullName>
        <ecNumber evidence="5">2.1.1.-</ecNumber>
    </recommendedName>
</protein>
<keyword evidence="4" id="KW-0680">Restriction system</keyword>
<dbReference type="InterPro" id="IPR002941">
    <property type="entry name" value="DNA_methylase_N4/N6"/>
</dbReference>
<dbReference type="EC" id="2.1.1.-" evidence="5"/>
<evidence type="ECO:0000256" key="3">
    <source>
        <dbReference type="ARBA" id="ARBA00022679"/>
    </source>
</evidence>
<evidence type="ECO:0000259" key="6">
    <source>
        <dbReference type="Pfam" id="PF01555"/>
    </source>
</evidence>
<dbReference type="PROSITE" id="PS00092">
    <property type="entry name" value="N6_MTASE"/>
    <property type="match status" value="1"/>
</dbReference>
<dbReference type="PANTHER" id="PTHR13370:SF3">
    <property type="entry name" value="TRNA (GUANINE(10)-N2)-METHYLTRANSFERASE HOMOLOG"/>
    <property type="match status" value="1"/>
</dbReference>
<sequence length="282" mass="32375">MNNYEYKYGGVVMDKPYYYKDKAILVHADTFEFLKKIKPESMDMIFADPPYFLSNGGFSNSGGKVVSVNKGDWDKIDTLEEKHDFNRNWIRLAKKVLKPNGTIWVSGSFHNIYSVGMALEQEGFKILNNITWQKTNPAPNLSCRYFTHSTETVLWARKNDKKAKHYYNYELMKELNGGKQMKDVWTGALTKKAEKWAGKHPTQKPEYLLERIILASTKPNDYILDPFVGSGTTGVVAKRLGRCFIGIDSEKDYLKIAQARLEREKYASMTSSDTIFLKEGNN</sequence>
<evidence type="ECO:0000256" key="5">
    <source>
        <dbReference type="RuleBase" id="RU362026"/>
    </source>
</evidence>
<keyword evidence="3 7" id="KW-0808">Transferase</keyword>
<comment type="caution">
    <text evidence="7">The sequence shown here is derived from an EMBL/GenBank/DDBJ whole genome shotgun (WGS) entry which is preliminary data.</text>
</comment>
<dbReference type="PRINTS" id="PR00508">
    <property type="entry name" value="S21N4MTFRASE"/>
</dbReference>
<dbReference type="Pfam" id="PF01555">
    <property type="entry name" value="N6_N4_Mtase"/>
    <property type="match status" value="1"/>
</dbReference>
<evidence type="ECO:0000256" key="1">
    <source>
        <dbReference type="ARBA" id="ARBA00006594"/>
    </source>
</evidence>
<organism evidence="7 8">
    <name type="scientific">Streptococcus raffinosi</name>
    <dbReference type="NCBI Taxonomy" id="3053355"/>
    <lineage>
        <taxon>Bacteria</taxon>
        <taxon>Bacillati</taxon>
        <taxon>Bacillota</taxon>
        <taxon>Bacilli</taxon>
        <taxon>Lactobacillales</taxon>
        <taxon>Streptococcaceae</taxon>
        <taxon>Streptococcus</taxon>
    </lineage>
</organism>
<evidence type="ECO:0000313" key="8">
    <source>
        <dbReference type="Proteomes" id="UP001529255"/>
    </source>
</evidence>
<feature type="domain" description="DNA methylase N-4/N-6" evidence="6">
    <location>
        <begin position="43"/>
        <end position="258"/>
    </location>
</feature>
<reference evidence="7 8" key="1">
    <citation type="submission" date="2023-06" db="EMBL/GenBank/DDBJ databases">
        <title>A potential novel species of Streptococcus isolated from human milk sample.</title>
        <authorList>
            <person name="Nguyen H.V."/>
            <person name="Trinh A.T.V."/>
            <person name="Hoang A.T.L."/>
            <person name="Bui L.N.H."/>
            <person name="Tran Q.T.L."/>
            <person name="Trinh T."/>
        </authorList>
    </citation>
    <scope>NUCLEOTIDE SEQUENCE [LARGE SCALE GENOMIC DNA]</scope>
    <source>
        <strain evidence="7 8">VTCC 12812</strain>
    </source>
</reference>
<proteinExistence type="inferred from homology"/>